<accession>A0A8H6P9K3</accession>
<dbReference type="InterPro" id="IPR036259">
    <property type="entry name" value="MFS_trans_sf"/>
</dbReference>
<feature type="transmembrane region" description="Helical" evidence="6">
    <location>
        <begin position="433"/>
        <end position="454"/>
    </location>
</feature>
<dbReference type="Proteomes" id="UP000630445">
    <property type="component" value="Unassembled WGS sequence"/>
</dbReference>
<comment type="caution">
    <text evidence="8">The sequence shown here is derived from an EMBL/GenBank/DDBJ whole genome shotgun (WGS) entry which is preliminary data.</text>
</comment>
<dbReference type="EMBL" id="JACBAD010002036">
    <property type="protein sequence ID" value="KAF7121883.1"/>
    <property type="molecule type" value="Genomic_DNA"/>
</dbReference>
<feature type="transmembrane region" description="Helical" evidence="6">
    <location>
        <begin position="474"/>
        <end position="496"/>
    </location>
</feature>
<protein>
    <recommendedName>
        <fullName evidence="7">Major facilitator superfamily (MFS) profile domain-containing protein</fullName>
    </recommendedName>
</protein>
<evidence type="ECO:0000313" key="9">
    <source>
        <dbReference type="EMBL" id="KAF7173171.1"/>
    </source>
</evidence>
<gene>
    <name evidence="8" type="ORF">CNMCM5793_009437</name>
    <name evidence="9" type="ORF">CNMCM6106_007279</name>
</gene>
<sequence length="552" mass="60522">MLGVLWTRAEDTTAMSDSSSLNSSTTQLPVEGSEVANSSYSSFPSSPKSLVQVQSHLVNDDSSTETDEFEEEDAEQYLRFSPSRKIAIVAILTFCAFLTPISSTAILTAVPELATTFGTTGDMINASNAMYLASMAVSCLFWGPLSQVWGRRPIFILSGLLFWLSTAATALSPDLPSYFIFRVLTALQGTSFLVVGSSVIGDIYEPRARASALAWFLSGSMTGPALGPFLGVSFYLDGELGVYLVANMPHQTQGIVVTFRQWRVIFWLLTALTGFAVVLIALFLPETIPRKSKAELAGHRLPQRIKLLWHRISPFPALLLPFSHPNIFITGLAAGALVWNQYALLTPIRYVLNPRFHLSSPIQAGLFYLAPGCGYLAGTFVGGRWADYTVKKYIKKRNGQRVPEDRLRSCLPYICIVTPGCLLVYGWTLEREVGGIAVPVVAMFLQGVAQMFCFPSLQSYCLDVMQPHGRSAEVVASSYVFRYVFAALGTGVVLPATQSLGVGWFNTISALFLVVSGVLVWLTVIYGPRWREAADLKYARKAFEVKQAQTEV</sequence>
<dbReference type="EMBL" id="JACBAF010001793">
    <property type="protein sequence ID" value="KAF7173171.1"/>
    <property type="molecule type" value="Genomic_DNA"/>
</dbReference>
<dbReference type="AlphaFoldDB" id="A0A8H6P9K3"/>
<evidence type="ECO:0000256" key="4">
    <source>
        <dbReference type="ARBA" id="ARBA00023136"/>
    </source>
</evidence>
<feature type="domain" description="Major facilitator superfamily (MFS) profile" evidence="7">
    <location>
        <begin position="88"/>
        <end position="528"/>
    </location>
</feature>
<organism evidence="8 10">
    <name type="scientific">Aspergillus hiratsukae</name>
    <dbReference type="NCBI Taxonomy" id="1194566"/>
    <lineage>
        <taxon>Eukaryota</taxon>
        <taxon>Fungi</taxon>
        <taxon>Dikarya</taxon>
        <taxon>Ascomycota</taxon>
        <taxon>Pezizomycotina</taxon>
        <taxon>Eurotiomycetes</taxon>
        <taxon>Eurotiomycetidae</taxon>
        <taxon>Eurotiales</taxon>
        <taxon>Aspergillaceae</taxon>
        <taxon>Aspergillus</taxon>
        <taxon>Aspergillus subgen. Fumigati</taxon>
    </lineage>
</organism>
<name>A0A8H6P9K3_9EURO</name>
<dbReference type="Gene3D" id="1.20.1250.20">
    <property type="entry name" value="MFS general substrate transporter like domains"/>
    <property type="match status" value="1"/>
</dbReference>
<feature type="transmembrane region" description="Helical" evidence="6">
    <location>
        <begin position="365"/>
        <end position="386"/>
    </location>
</feature>
<evidence type="ECO:0000313" key="10">
    <source>
        <dbReference type="Proteomes" id="UP000630445"/>
    </source>
</evidence>
<keyword evidence="10" id="KW-1185">Reference proteome</keyword>
<dbReference type="OrthoDB" id="3066029at2759"/>
<dbReference type="GO" id="GO:0005886">
    <property type="term" value="C:plasma membrane"/>
    <property type="evidence" value="ECO:0007669"/>
    <property type="project" value="TreeGrafter"/>
</dbReference>
<feature type="transmembrane region" description="Helical" evidence="6">
    <location>
        <begin position="179"/>
        <end position="200"/>
    </location>
</feature>
<dbReference type="FunFam" id="1.20.1250.20:FF:000354">
    <property type="entry name" value="MFS general substrate transporter"/>
    <property type="match status" value="1"/>
</dbReference>
<evidence type="ECO:0000256" key="3">
    <source>
        <dbReference type="ARBA" id="ARBA00022989"/>
    </source>
</evidence>
<dbReference type="Pfam" id="PF07690">
    <property type="entry name" value="MFS_1"/>
    <property type="match status" value="1"/>
</dbReference>
<feature type="transmembrane region" description="Helical" evidence="6">
    <location>
        <begin position="407"/>
        <end position="427"/>
    </location>
</feature>
<evidence type="ECO:0000256" key="1">
    <source>
        <dbReference type="ARBA" id="ARBA00004141"/>
    </source>
</evidence>
<keyword evidence="2 6" id="KW-0812">Transmembrane</keyword>
<dbReference type="InterPro" id="IPR020846">
    <property type="entry name" value="MFS_dom"/>
</dbReference>
<feature type="transmembrane region" description="Helical" evidence="6">
    <location>
        <begin position="508"/>
        <end position="527"/>
    </location>
</feature>
<feature type="transmembrane region" description="Helical" evidence="6">
    <location>
        <begin position="154"/>
        <end position="173"/>
    </location>
</feature>
<proteinExistence type="predicted"/>
<dbReference type="PANTHER" id="PTHR23502:SF64">
    <property type="entry name" value="TRANSPORTER, PUTATIVE (AFU_ORTHOLOGUE AFUA_3G11760)-RELATED"/>
    <property type="match status" value="1"/>
</dbReference>
<evidence type="ECO:0000256" key="6">
    <source>
        <dbReference type="SAM" id="Phobius"/>
    </source>
</evidence>
<feature type="transmembrane region" description="Helical" evidence="6">
    <location>
        <begin position="212"/>
        <end position="236"/>
    </location>
</feature>
<evidence type="ECO:0000313" key="8">
    <source>
        <dbReference type="EMBL" id="KAF7121883.1"/>
    </source>
</evidence>
<keyword evidence="4 6" id="KW-0472">Membrane</keyword>
<evidence type="ECO:0000256" key="5">
    <source>
        <dbReference type="SAM" id="MobiDB-lite"/>
    </source>
</evidence>
<keyword evidence="3 6" id="KW-1133">Transmembrane helix</keyword>
<evidence type="ECO:0000256" key="2">
    <source>
        <dbReference type="ARBA" id="ARBA00022692"/>
    </source>
</evidence>
<evidence type="ECO:0000259" key="7">
    <source>
        <dbReference type="PROSITE" id="PS50850"/>
    </source>
</evidence>
<feature type="compositionally biased region" description="Low complexity" evidence="5">
    <location>
        <begin position="15"/>
        <end position="26"/>
    </location>
</feature>
<feature type="transmembrane region" description="Helical" evidence="6">
    <location>
        <begin position="264"/>
        <end position="284"/>
    </location>
</feature>
<dbReference type="GO" id="GO:0022857">
    <property type="term" value="F:transmembrane transporter activity"/>
    <property type="evidence" value="ECO:0007669"/>
    <property type="project" value="InterPro"/>
</dbReference>
<dbReference type="SUPFAM" id="SSF103473">
    <property type="entry name" value="MFS general substrate transporter"/>
    <property type="match status" value="1"/>
</dbReference>
<feature type="transmembrane region" description="Helical" evidence="6">
    <location>
        <begin position="123"/>
        <end position="142"/>
    </location>
</feature>
<feature type="transmembrane region" description="Helical" evidence="6">
    <location>
        <begin position="327"/>
        <end position="345"/>
    </location>
</feature>
<dbReference type="Proteomes" id="UP000662466">
    <property type="component" value="Unassembled WGS sequence"/>
</dbReference>
<feature type="region of interest" description="Disordered" evidence="5">
    <location>
        <begin position="15"/>
        <end position="44"/>
    </location>
</feature>
<feature type="transmembrane region" description="Helical" evidence="6">
    <location>
        <begin position="86"/>
        <end position="111"/>
    </location>
</feature>
<dbReference type="InterPro" id="IPR011701">
    <property type="entry name" value="MFS"/>
</dbReference>
<comment type="subcellular location">
    <subcellularLocation>
        <location evidence="1">Membrane</location>
        <topology evidence="1">Multi-pass membrane protein</topology>
    </subcellularLocation>
</comment>
<dbReference type="PROSITE" id="PS50850">
    <property type="entry name" value="MFS"/>
    <property type="match status" value="1"/>
</dbReference>
<reference evidence="8" key="1">
    <citation type="submission" date="2020-06" db="EMBL/GenBank/DDBJ databases">
        <title>Draft genome sequences of strains closely related to Aspergillus parafelis and Aspergillus hiratsukae.</title>
        <authorList>
            <person name="Dos Santos R.A.C."/>
            <person name="Rivero-Menendez O."/>
            <person name="Steenwyk J.L."/>
            <person name="Mead M.E."/>
            <person name="Goldman G.H."/>
            <person name="Alastruey-Izquierdo A."/>
            <person name="Rokas A."/>
        </authorList>
    </citation>
    <scope>NUCLEOTIDE SEQUENCE</scope>
    <source>
        <strain evidence="8">CNM-CM5793</strain>
        <strain evidence="9">CNM-CM6106</strain>
    </source>
</reference>
<dbReference type="PANTHER" id="PTHR23502">
    <property type="entry name" value="MAJOR FACILITATOR SUPERFAMILY"/>
    <property type="match status" value="1"/>
</dbReference>